<dbReference type="AlphaFoldDB" id="A0A914EE71"/>
<evidence type="ECO:0000313" key="2">
    <source>
        <dbReference type="WBParaSite" id="ACRNAN_scaffold7607.g29912.t1"/>
    </source>
</evidence>
<dbReference type="InterPro" id="IPR016187">
    <property type="entry name" value="CTDL_fold"/>
</dbReference>
<dbReference type="SUPFAM" id="SSF56436">
    <property type="entry name" value="C-type lectin-like"/>
    <property type="match status" value="1"/>
</dbReference>
<protein>
    <submittedName>
        <fullName evidence="2">C-type lectin domain-containing protein</fullName>
    </submittedName>
</protein>
<reference evidence="2" key="1">
    <citation type="submission" date="2022-11" db="UniProtKB">
        <authorList>
            <consortium name="WormBaseParasite"/>
        </authorList>
    </citation>
    <scope>IDENTIFICATION</scope>
</reference>
<dbReference type="InterPro" id="IPR016186">
    <property type="entry name" value="C-type_lectin-like/link_sf"/>
</dbReference>
<accession>A0A914EE71</accession>
<name>A0A914EE71_9BILA</name>
<organism evidence="1 2">
    <name type="scientific">Acrobeloides nanus</name>
    <dbReference type="NCBI Taxonomy" id="290746"/>
    <lineage>
        <taxon>Eukaryota</taxon>
        <taxon>Metazoa</taxon>
        <taxon>Ecdysozoa</taxon>
        <taxon>Nematoda</taxon>
        <taxon>Chromadorea</taxon>
        <taxon>Rhabditida</taxon>
        <taxon>Tylenchina</taxon>
        <taxon>Cephalobomorpha</taxon>
        <taxon>Cephaloboidea</taxon>
        <taxon>Cephalobidae</taxon>
        <taxon>Acrobeloides</taxon>
    </lineage>
</organism>
<proteinExistence type="predicted"/>
<keyword evidence="1" id="KW-1185">Reference proteome</keyword>
<evidence type="ECO:0000313" key="1">
    <source>
        <dbReference type="Proteomes" id="UP000887540"/>
    </source>
</evidence>
<sequence length="168" mass="18848">MCIRCPMSCSLCVICNQTKPAKPVVWNCRGINLTYEGKSYCLITDATNFDNAESICQGNGTSLDTQGHISSVKSAFVNSYFLNVMKQNNIAEIWIGSGSILNSFYYNFDIWLDGTPLQDADPTYVPSYLSLKSDGMWYSHLRQEIVKYKDATTTLPYICQAPVKYIST</sequence>
<dbReference type="WBParaSite" id="ACRNAN_scaffold7607.g29912.t1">
    <property type="protein sequence ID" value="ACRNAN_scaffold7607.g29912.t1"/>
    <property type="gene ID" value="ACRNAN_scaffold7607.g29912"/>
</dbReference>
<dbReference type="Proteomes" id="UP000887540">
    <property type="component" value="Unplaced"/>
</dbReference>
<dbReference type="Gene3D" id="3.10.100.10">
    <property type="entry name" value="Mannose-Binding Protein A, subunit A"/>
    <property type="match status" value="1"/>
</dbReference>